<accession>A0ABQ7E6H7</accession>
<evidence type="ECO:0000313" key="2">
    <source>
        <dbReference type="EMBL" id="KAF3592604.1"/>
    </source>
</evidence>
<evidence type="ECO:0000313" key="3">
    <source>
        <dbReference type="Proteomes" id="UP000266723"/>
    </source>
</evidence>
<keyword evidence="1" id="KW-0732">Signal</keyword>
<evidence type="ECO:0000256" key="1">
    <source>
        <dbReference type="SAM" id="SignalP"/>
    </source>
</evidence>
<reference evidence="2 3" key="1">
    <citation type="journal article" date="2020" name="BMC Genomics">
        <title>Intraspecific diversification of the crop wild relative Brassica cretica Lam. using demographic model selection.</title>
        <authorList>
            <person name="Kioukis A."/>
            <person name="Michalopoulou V.A."/>
            <person name="Briers L."/>
            <person name="Pirintsos S."/>
            <person name="Studholme D.J."/>
            <person name="Pavlidis P."/>
            <person name="Sarris P.F."/>
        </authorList>
    </citation>
    <scope>NUCLEOTIDE SEQUENCE [LARGE SCALE GENOMIC DNA]</scope>
    <source>
        <strain evidence="3">cv. PFS-1207/04</strain>
    </source>
</reference>
<dbReference type="Proteomes" id="UP000266723">
    <property type="component" value="Unassembled WGS sequence"/>
</dbReference>
<comment type="caution">
    <text evidence="2">The sequence shown here is derived from an EMBL/GenBank/DDBJ whole genome shotgun (WGS) entry which is preliminary data.</text>
</comment>
<gene>
    <name evidence="2" type="ORF">DY000_02020899</name>
</gene>
<sequence length="110" mass="11658">MRDVLVAVHAMVTQVLALTRAFTPLVNSSVGQVTPVQTTARAAQRTVGTAARIIRPRDKRIMAQLGEATVKLWQLGEAQWELSQCASAGGAGRTSSLSWGQLAISSTQLG</sequence>
<organism evidence="2 3">
    <name type="scientific">Brassica cretica</name>
    <name type="common">Mustard</name>
    <dbReference type="NCBI Taxonomy" id="69181"/>
    <lineage>
        <taxon>Eukaryota</taxon>
        <taxon>Viridiplantae</taxon>
        <taxon>Streptophyta</taxon>
        <taxon>Embryophyta</taxon>
        <taxon>Tracheophyta</taxon>
        <taxon>Spermatophyta</taxon>
        <taxon>Magnoliopsida</taxon>
        <taxon>eudicotyledons</taxon>
        <taxon>Gunneridae</taxon>
        <taxon>Pentapetalae</taxon>
        <taxon>rosids</taxon>
        <taxon>malvids</taxon>
        <taxon>Brassicales</taxon>
        <taxon>Brassicaceae</taxon>
        <taxon>Brassiceae</taxon>
        <taxon>Brassica</taxon>
    </lineage>
</organism>
<protein>
    <recommendedName>
        <fullName evidence="4">Secreted protein</fullName>
    </recommendedName>
</protein>
<name>A0ABQ7E6H7_BRACR</name>
<feature type="signal peptide" evidence="1">
    <location>
        <begin position="1"/>
        <end position="17"/>
    </location>
</feature>
<proteinExistence type="predicted"/>
<feature type="chain" id="PRO_5045323656" description="Secreted protein" evidence="1">
    <location>
        <begin position="18"/>
        <end position="110"/>
    </location>
</feature>
<keyword evidence="3" id="KW-1185">Reference proteome</keyword>
<dbReference type="EMBL" id="QGKV02000299">
    <property type="protein sequence ID" value="KAF3592604.1"/>
    <property type="molecule type" value="Genomic_DNA"/>
</dbReference>
<evidence type="ECO:0008006" key="4">
    <source>
        <dbReference type="Google" id="ProtNLM"/>
    </source>
</evidence>